<reference evidence="1 2" key="1">
    <citation type="journal article" date="2011" name="J. Gen. Appl. Microbiol.">
        <title>Draft genome sequencing of the enigmatic basidiomycete Mixia osmundae.</title>
        <authorList>
            <person name="Nishida H."/>
            <person name="Nagatsuka Y."/>
            <person name="Sugiyama J."/>
        </authorList>
    </citation>
    <scope>NUCLEOTIDE SEQUENCE [LARGE SCALE GENOMIC DNA]</scope>
    <source>
        <strain evidence="2">CBS 9802 / IAM 14324 / JCM 22182 / KY 12970</strain>
    </source>
</reference>
<dbReference type="InParanoid" id="G7E746"/>
<evidence type="ECO:0000313" key="1">
    <source>
        <dbReference type="EMBL" id="GAA98656.1"/>
    </source>
</evidence>
<dbReference type="RefSeq" id="XP_014567536.1">
    <property type="nucleotide sequence ID" value="XM_014712050.1"/>
</dbReference>
<dbReference type="EMBL" id="BABT02000153">
    <property type="protein sequence ID" value="GAA98656.1"/>
    <property type="molecule type" value="Genomic_DNA"/>
</dbReference>
<proteinExistence type="predicted"/>
<dbReference type="Proteomes" id="UP000009131">
    <property type="component" value="Unassembled WGS sequence"/>
</dbReference>
<gene>
    <name evidence="1" type="primary">Mo05344</name>
    <name evidence="1" type="ORF">E5Q_05344</name>
</gene>
<organism evidence="1 2">
    <name type="scientific">Mixia osmundae (strain CBS 9802 / IAM 14324 / JCM 22182 / KY 12970)</name>
    <dbReference type="NCBI Taxonomy" id="764103"/>
    <lineage>
        <taxon>Eukaryota</taxon>
        <taxon>Fungi</taxon>
        <taxon>Dikarya</taxon>
        <taxon>Basidiomycota</taxon>
        <taxon>Pucciniomycotina</taxon>
        <taxon>Mixiomycetes</taxon>
        <taxon>Mixiales</taxon>
        <taxon>Mixiaceae</taxon>
        <taxon>Mixia</taxon>
    </lineage>
</organism>
<comment type="caution">
    <text evidence="1">The sequence shown here is derived from an EMBL/GenBank/DDBJ whole genome shotgun (WGS) entry which is preliminary data.</text>
</comment>
<accession>G7E746</accession>
<name>G7E746_MIXOS</name>
<sequence length="84" mass="9250">MDDRTESGVLCQPSYPRLVAQGYVSENQWIVPTTLRHSRPISRWQMRMAQSAAGVSSVDVQLCKAVTVRTRGDDSDPSTIATAI</sequence>
<keyword evidence="2" id="KW-1185">Reference proteome</keyword>
<evidence type="ECO:0000313" key="2">
    <source>
        <dbReference type="Proteomes" id="UP000009131"/>
    </source>
</evidence>
<protein>
    <submittedName>
        <fullName evidence="1">Uncharacterized protein</fullName>
    </submittedName>
</protein>
<reference evidence="1 2" key="2">
    <citation type="journal article" date="2012" name="Open Biol.">
        <title>Characteristics of nucleosomes and linker DNA regions on the genome of the basidiomycete Mixia osmundae revealed by mono- and dinucleosome mapping.</title>
        <authorList>
            <person name="Nishida H."/>
            <person name="Kondo S."/>
            <person name="Matsumoto T."/>
            <person name="Suzuki Y."/>
            <person name="Yoshikawa H."/>
            <person name="Taylor T.D."/>
            <person name="Sugiyama J."/>
        </authorList>
    </citation>
    <scope>NUCLEOTIDE SEQUENCE [LARGE SCALE GENOMIC DNA]</scope>
    <source>
        <strain evidence="2">CBS 9802 / IAM 14324 / JCM 22182 / KY 12970</strain>
    </source>
</reference>
<dbReference type="HOGENOM" id="CLU_2527968_0_0_1"/>
<dbReference type="AlphaFoldDB" id="G7E746"/>